<comment type="caution">
    <text evidence="2">The sequence shown here is derived from an EMBL/GenBank/DDBJ whole genome shotgun (WGS) entry which is preliminary data.</text>
</comment>
<evidence type="ECO:0000256" key="1">
    <source>
        <dbReference type="SAM" id="Coils"/>
    </source>
</evidence>
<gene>
    <name evidence="2" type="ORF">GCM10022277_44990</name>
</gene>
<reference evidence="3" key="1">
    <citation type="journal article" date="2019" name="Int. J. Syst. Evol. Microbiol.">
        <title>The Global Catalogue of Microorganisms (GCM) 10K type strain sequencing project: providing services to taxonomists for standard genome sequencing and annotation.</title>
        <authorList>
            <consortium name="The Broad Institute Genomics Platform"/>
            <consortium name="The Broad Institute Genome Sequencing Center for Infectious Disease"/>
            <person name="Wu L."/>
            <person name="Ma J."/>
        </authorList>
    </citation>
    <scope>NUCLEOTIDE SEQUENCE [LARGE SCALE GENOMIC DNA]</scope>
    <source>
        <strain evidence="3">JCM 17551</strain>
    </source>
</reference>
<name>A0ABP7NE44_9GAMM</name>
<proteinExistence type="predicted"/>
<sequence length="202" mass="22701">MEEDMLKKVASRVLKEAGRIDSLVGEFSEVKEESTRSVDSIESRLQSMLGDFEVLKDRLQTVESQLEEAQQENSVENLADSAEVEAMRRELEMLRSQNDDFAHKNAVLMATVEQLKKEKAELTEVSGELTRFNAETNVGSAAVVPRENPKGDWCLHKEVVPIIISYKRDIKQLEADLVKLKGRSAVNEKTEPDTNGMSAKFS</sequence>
<keyword evidence="3" id="KW-1185">Reference proteome</keyword>
<keyword evidence="1" id="KW-0175">Coiled coil</keyword>
<organism evidence="2 3">
    <name type="scientific">Litoribacillus peritrichatus</name>
    <dbReference type="NCBI Taxonomy" id="718191"/>
    <lineage>
        <taxon>Bacteria</taxon>
        <taxon>Pseudomonadati</taxon>
        <taxon>Pseudomonadota</taxon>
        <taxon>Gammaproteobacteria</taxon>
        <taxon>Oceanospirillales</taxon>
        <taxon>Oceanospirillaceae</taxon>
        <taxon>Litoribacillus</taxon>
    </lineage>
</organism>
<protein>
    <submittedName>
        <fullName evidence="2">Uncharacterized protein</fullName>
    </submittedName>
</protein>
<dbReference type="Proteomes" id="UP001501565">
    <property type="component" value="Unassembled WGS sequence"/>
</dbReference>
<evidence type="ECO:0000313" key="3">
    <source>
        <dbReference type="Proteomes" id="UP001501565"/>
    </source>
</evidence>
<dbReference type="Gene3D" id="1.10.287.1490">
    <property type="match status" value="1"/>
</dbReference>
<accession>A0ABP7NE44</accession>
<dbReference type="EMBL" id="BAABBN010000017">
    <property type="protein sequence ID" value="GAA3944269.1"/>
    <property type="molecule type" value="Genomic_DNA"/>
</dbReference>
<evidence type="ECO:0000313" key="2">
    <source>
        <dbReference type="EMBL" id="GAA3944269.1"/>
    </source>
</evidence>
<dbReference type="RefSeq" id="WP_344800924.1">
    <property type="nucleotide sequence ID" value="NZ_BAABBN010000017.1"/>
</dbReference>
<feature type="coiled-coil region" evidence="1">
    <location>
        <begin position="52"/>
        <end position="135"/>
    </location>
</feature>